<name>A0A0L0FNH8_9EUKA</name>
<dbReference type="InterPro" id="IPR036921">
    <property type="entry name" value="PurM-like_N_sf"/>
</dbReference>
<accession>A0A0L0FNH8</accession>
<dbReference type="OrthoDB" id="409395at2759"/>
<dbReference type="EMBL" id="KQ242523">
    <property type="protein sequence ID" value="KNC78274.1"/>
    <property type="molecule type" value="Genomic_DNA"/>
</dbReference>
<evidence type="ECO:0000256" key="3">
    <source>
        <dbReference type="ARBA" id="ARBA00022777"/>
    </source>
</evidence>
<keyword evidence="3 8" id="KW-0418">Kinase</keyword>
<protein>
    <submittedName>
        <fullName evidence="8">Selenide, water dikinase</fullName>
    </submittedName>
</protein>
<dbReference type="GO" id="GO:0016260">
    <property type="term" value="P:selenocysteine biosynthetic process"/>
    <property type="evidence" value="ECO:0007669"/>
    <property type="project" value="TreeGrafter"/>
</dbReference>
<evidence type="ECO:0000313" key="8">
    <source>
        <dbReference type="EMBL" id="KNC78274.1"/>
    </source>
</evidence>
<feature type="domain" description="PurM-like C-terminal" evidence="7">
    <location>
        <begin position="125"/>
        <end position="294"/>
    </location>
</feature>
<dbReference type="GO" id="GO:0005524">
    <property type="term" value="F:ATP binding"/>
    <property type="evidence" value="ECO:0007669"/>
    <property type="project" value="UniProtKB-KW"/>
</dbReference>
<dbReference type="GO" id="GO:0004756">
    <property type="term" value="F:selenide, water dikinase activity"/>
    <property type="evidence" value="ECO:0007669"/>
    <property type="project" value="TreeGrafter"/>
</dbReference>
<dbReference type="InterPro" id="IPR004536">
    <property type="entry name" value="SPS/SelD"/>
</dbReference>
<proteinExistence type="predicted"/>
<dbReference type="Pfam" id="PF00586">
    <property type="entry name" value="AIRS"/>
    <property type="match status" value="1"/>
</dbReference>
<evidence type="ECO:0000256" key="1">
    <source>
        <dbReference type="ARBA" id="ARBA00022679"/>
    </source>
</evidence>
<dbReference type="eggNOG" id="KOG3939">
    <property type="taxonomic scope" value="Eukaryota"/>
</dbReference>
<dbReference type="Gene3D" id="3.90.650.10">
    <property type="entry name" value="PurM-like C-terminal domain"/>
    <property type="match status" value="1"/>
</dbReference>
<reference evidence="8 9" key="1">
    <citation type="submission" date="2011-02" db="EMBL/GenBank/DDBJ databases">
        <title>The Genome Sequence of Sphaeroforma arctica JP610.</title>
        <authorList>
            <consortium name="The Broad Institute Genome Sequencing Platform"/>
            <person name="Russ C."/>
            <person name="Cuomo C."/>
            <person name="Young S.K."/>
            <person name="Zeng Q."/>
            <person name="Gargeya S."/>
            <person name="Alvarado L."/>
            <person name="Berlin A."/>
            <person name="Chapman S.B."/>
            <person name="Chen Z."/>
            <person name="Freedman E."/>
            <person name="Gellesch M."/>
            <person name="Goldberg J."/>
            <person name="Griggs A."/>
            <person name="Gujja S."/>
            <person name="Heilman E."/>
            <person name="Heiman D."/>
            <person name="Howarth C."/>
            <person name="Mehta T."/>
            <person name="Neiman D."/>
            <person name="Pearson M."/>
            <person name="Roberts A."/>
            <person name="Saif S."/>
            <person name="Shea T."/>
            <person name="Shenoy N."/>
            <person name="Sisk P."/>
            <person name="Stolte C."/>
            <person name="Sykes S."/>
            <person name="White J."/>
            <person name="Yandava C."/>
            <person name="Burger G."/>
            <person name="Gray M.W."/>
            <person name="Holland P.W.H."/>
            <person name="King N."/>
            <person name="Lang F.B.F."/>
            <person name="Roger A.J."/>
            <person name="Ruiz-Trillo I."/>
            <person name="Haas B."/>
            <person name="Nusbaum C."/>
            <person name="Birren B."/>
        </authorList>
    </citation>
    <scope>NUCLEOTIDE SEQUENCE [LARGE SCALE GENOMIC DNA]</scope>
    <source>
        <strain evidence="8 9">JP610</strain>
    </source>
</reference>
<dbReference type="FunFam" id="3.90.650.10:FF:000010">
    <property type="entry name" value="Selenide, water dikinase"/>
    <property type="match status" value="1"/>
</dbReference>
<evidence type="ECO:0000256" key="5">
    <source>
        <dbReference type="ARBA" id="ARBA00023266"/>
    </source>
</evidence>
<keyword evidence="9" id="KW-1185">Reference proteome</keyword>
<gene>
    <name evidence="8" type="ORF">SARC_09286</name>
</gene>
<dbReference type="GO" id="GO:0005737">
    <property type="term" value="C:cytoplasm"/>
    <property type="evidence" value="ECO:0007669"/>
    <property type="project" value="TreeGrafter"/>
</dbReference>
<dbReference type="PANTHER" id="PTHR10256:SF0">
    <property type="entry name" value="INACTIVE SELENIDE, WATER DIKINASE-LIKE PROTEIN-RELATED"/>
    <property type="match status" value="1"/>
</dbReference>
<dbReference type="PIRSF" id="PIRSF036407">
    <property type="entry name" value="Selenphspht_syn"/>
    <property type="match status" value="1"/>
</dbReference>
<evidence type="ECO:0000259" key="7">
    <source>
        <dbReference type="Pfam" id="PF02769"/>
    </source>
</evidence>
<dbReference type="SUPFAM" id="SSF56042">
    <property type="entry name" value="PurM C-terminal domain-like"/>
    <property type="match status" value="1"/>
</dbReference>
<dbReference type="InterPro" id="IPR016188">
    <property type="entry name" value="PurM-like_N"/>
</dbReference>
<keyword evidence="1" id="KW-0808">Transferase</keyword>
<dbReference type="STRING" id="667725.A0A0L0FNH8"/>
<dbReference type="AlphaFoldDB" id="A0A0L0FNH8"/>
<dbReference type="InterPro" id="IPR036676">
    <property type="entry name" value="PurM-like_C_sf"/>
</dbReference>
<keyword evidence="2" id="KW-0547">Nucleotide-binding</keyword>
<evidence type="ECO:0000313" key="9">
    <source>
        <dbReference type="Proteomes" id="UP000054560"/>
    </source>
</evidence>
<keyword evidence="5" id="KW-0711">Selenium</keyword>
<organism evidence="8 9">
    <name type="scientific">Sphaeroforma arctica JP610</name>
    <dbReference type="NCBI Taxonomy" id="667725"/>
    <lineage>
        <taxon>Eukaryota</taxon>
        <taxon>Ichthyosporea</taxon>
        <taxon>Ichthyophonida</taxon>
        <taxon>Sphaeroforma</taxon>
    </lineage>
</organism>
<dbReference type="InterPro" id="IPR010918">
    <property type="entry name" value="PurM-like_C_dom"/>
</dbReference>
<dbReference type="SUPFAM" id="SSF55326">
    <property type="entry name" value="PurM N-terminal domain-like"/>
    <property type="match status" value="1"/>
</dbReference>
<evidence type="ECO:0000256" key="2">
    <source>
        <dbReference type="ARBA" id="ARBA00022741"/>
    </source>
</evidence>
<dbReference type="Gene3D" id="3.30.1330.10">
    <property type="entry name" value="PurM-like, N-terminal domain"/>
    <property type="match status" value="1"/>
</dbReference>
<dbReference type="NCBIfam" id="TIGR00476">
    <property type="entry name" value="selD"/>
    <property type="match status" value="1"/>
</dbReference>
<evidence type="ECO:0000259" key="6">
    <source>
        <dbReference type="Pfam" id="PF00586"/>
    </source>
</evidence>
<dbReference type="Proteomes" id="UP000054560">
    <property type="component" value="Unassembled WGS sequence"/>
</dbReference>
<sequence length="307" mass="32991">MDCSILDTSIPGVVMVSTTDFFYPLVDDPYTQGQIACANVLSDMYAVGARKVDNMLMILASSTQIPASYRTIVTVEMVRGFNDWCKKAGTKVTGGQSVMNPWPILGGVAQSVMLATDVITPENARAGDVMVLTKPLGTQLAVNLHQWLDQPKWWDQVKHVIDAETVIRAYNVASASMKRLNMVGAQLMHKHNARAATDVTGFGILGHANNLAQAQKAKLTLRIDSLPVIKGTIAVDRVLKGGALFNLATGYSAETSGGLLMCMAPADADAFCRAIHAEEGWKAFVVGQVIEGDNTACLSDTVEFIEV</sequence>
<dbReference type="PANTHER" id="PTHR10256">
    <property type="entry name" value="SELENIDE, WATER DIKINASE"/>
    <property type="match status" value="1"/>
</dbReference>
<evidence type="ECO:0000256" key="4">
    <source>
        <dbReference type="ARBA" id="ARBA00022840"/>
    </source>
</evidence>
<dbReference type="RefSeq" id="XP_014152176.1">
    <property type="nucleotide sequence ID" value="XM_014296701.1"/>
</dbReference>
<dbReference type="GeneID" id="25909790"/>
<dbReference type="Pfam" id="PF02769">
    <property type="entry name" value="AIRS_C"/>
    <property type="match status" value="1"/>
</dbReference>
<feature type="domain" description="PurM-like N-terminal" evidence="6">
    <location>
        <begin position="3"/>
        <end position="106"/>
    </location>
</feature>
<keyword evidence="4" id="KW-0067">ATP-binding</keyword>